<dbReference type="InterPro" id="IPR008030">
    <property type="entry name" value="NmrA-like"/>
</dbReference>
<dbReference type="AlphaFoldDB" id="A0A4Y7TRK7"/>
<dbReference type="InterPro" id="IPR036291">
    <property type="entry name" value="NAD(P)-bd_dom_sf"/>
</dbReference>
<dbReference type="PANTHER" id="PTHR43162:SF1">
    <property type="entry name" value="PRESTALK A DIFFERENTIATION PROTEIN A"/>
    <property type="match status" value="1"/>
</dbReference>
<dbReference type="SUPFAM" id="SSF51735">
    <property type="entry name" value="NAD(P)-binding Rossmann-fold domains"/>
    <property type="match status" value="1"/>
</dbReference>
<proteinExistence type="predicted"/>
<gene>
    <name evidence="2" type="ORF">FA13DRAFT_1068476</name>
</gene>
<dbReference type="Gene3D" id="3.90.25.10">
    <property type="entry name" value="UDP-galactose 4-epimerase, domain 1"/>
    <property type="match status" value="1"/>
</dbReference>
<feature type="domain" description="NmrA-like" evidence="1">
    <location>
        <begin position="4"/>
        <end position="237"/>
    </location>
</feature>
<comment type="caution">
    <text evidence="2">The sequence shown here is derived from an EMBL/GenBank/DDBJ whole genome shotgun (WGS) entry which is preliminary data.</text>
</comment>
<dbReference type="STRING" id="71717.A0A4Y7TRK7"/>
<evidence type="ECO:0000313" key="3">
    <source>
        <dbReference type="Proteomes" id="UP000298030"/>
    </source>
</evidence>
<dbReference type="PANTHER" id="PTHR43162">
    <property type="match status" value="1"/>
</dbReference>
<dbReference type="InterPro" id="IPR051604">
    <property type="entry name" value="Ergot_Alk_Oxidoreductase"/>
</dbReference>
<evidence type="ECO:0000259" key="1">
    <source>
        <dbReference type="Pfam" id="PF05368"/>
    </source>
</evidence>
<reference evidence="2 3" key="1">
    <citation type="journal article" date="2019" name="Nat. Ecol. Evol.">
        <title>Megaphylogeny resolves global patterns of mushroom evolution.</title>
        <authorList>
            <person name="Varga T."/>
            <person name="Krizsan K."/>
            <person name="Foldi C."/>
            <person name="Dima B."/>
            <person name="Sanchez-Garcia M."/>
            <person name="Sanchez-Ramirez S."/>
            <person name="Szollosi G.J."/>
            <person name="Szarkandi J.G."/>
            <person name="Papp V."/>
            <person name="Albert L."/>
            <person name="Andreopoulos W."/>
            <person name="Angelini C."/>
            <person name="Antonin V."/>
            <person name="Barry K.W."/>
            <person name="Bougher N.L."/>
            <person name="Buchanan P."/>
            <person name="Buyck B."/>
            <person name="Bense V."/>
            <person name="Catcheside P."/>
            <person name="Chovatia M."/>
            <person name="Cooper J."/>
            <person name="Damon W."/>
            <person name="Desjardin D."/>
            <person name="Finy P."/>
            <person name="Geml J."/>
            <person name="Haridas S."/>
            <person name="Hughes K."/>
            <person name="Justo A."/>
            <person name="Karasinski D."/>
            <person name="Kautmanova I."/>
            <person name="Kiss B."/>
            <person name="Kocsube S."/>
            <person name="Kotiranta H."/>
            <person name="LaButti K.M."/>
            <person name="Lechner B.E."/>
            <person name="Liimatainen K."/>
            <person name="Lipzen A."/>
            <person name="Lukacs Z."/>
            <person name="Mihaltcheva S."/>
            <person name="Morgado L.N."/>
            <person name="Niskanen T."/>
            <person name="Noordeloos M.E."/>
            <person name="Ohm R.A."/>
            <person name="Ortiz-Santana B."/>
            <person name="Ovrebo C."/>
            <person name="Racz N."/>
            <person name="Riley R."/>
            <person name="Savchenko A."/>
            <person name="Shiryaev A."/>
            <person name="Soop K."/>
            <person name="Spirin V."/>
            <person name="Szebenyi C."/>
            <person name="Tomsovsky M."/>
            <person name="Tulloss R.E."/>
            <person name="Uehling J."/>
            <person name="Grigoriev I.V."/>
            <person name="Vagvolgyi C."/>
            <person name="Papp T."/>
            <person name="Martin F.M."/>
            <person name="Miettinen O."/>
            <person name="Hibbett D.S."/>
            <person name="Nagy L.G."/>
        </authorList>
    </citation>
    <scope>NUCLEOTIDE SEQUENCE [LARGE SCALE GENOMIC DNA]</scope>
    <source>
        <strain evidence="2 3">FP101781</strain>
    </source>
</reference>
<protein>
    <submittedName>
        <fullName evidence="2">NAD(P)-binding protein</fullName>
    </submittedName>
</protein>
<sequence length="282" mass="30866">MAFLVTGGTSKVGTVVARLLKDDGKKVIISSRSGRAPDGYEATKLDWADISTIDTPFISDEPIQGVYIMAPPGLSASETIVPFIDKAVAHGVKRFVLLSGSAVEKESDFGKVWKYLDDQKLDYFVLRPTAFTDNFHQFDGASIRESSQFTTAMPNAKIPFISAVDIGELAFRALTNEKNERSDQCVIGPELLTYDQAAEVLSNVLGRKITHNIITGEQMSQLYTEVLGIPLQTATFLVKAQLDMDAGSAERLWGNSEVFVGKETLKVWAERNKSKLAPALNV</sequence>
<dbReference type="Proteomes" id="UP000298030">
    <property type="component" value="Unassembled WGS sequence"/>
</dbReference>
<dbReference type="Gene3D" id="3.40.50.720">
    <property type="entry name" value="NAD(P)-binding Rossmann-like Domain"/>
    <property type="match status" value="1"/>
</dbReference>
<name>A0A4Y7TRK7_COPMI</name>
<dbReference type="Pfam" id="PF05368">
    <property type="entry name" value="NmrA"/>
    <property type="match status" value="1"/>
</dbReference>
<accession>A0A4Y7TRK7</accession>
<dbReference type="EMBL" id="QPFP01000005">
    <property type="protein sequence ID" value="TEB36538.1"/>
    <property type="molecule type" value="Genomic_DNA"/>
</dbReference>
<organism evidence="2 3">
    <name type="scientific">Coprinellus micaceus</name>
    <name type="common">Glistening ink-cap mushroom</name>
    <name type="synonym">Coprinus micaceus</name>
    <dbReference type="NCBI Taxonomy" id="71717"/>
    <lineage>
        <taxon>Eukaryota</taxon>
        <taxon>Fungi</taxon>
        <taxon>Dikarya</taxon>
        <taxon>Basidiomycota</taxon>
        <taxon>Agaricomycotina</taxon>
        <taxon>Agaricomycetes</taxon>
        <taxon>Agaricomycetidae</taxon>
        <taxon>Agaricales</taxon>
        <taxon>Agaricineae</taxon>
        <taxon>Psathyrellaceae</taxon>
        <taxon>Coprinellus</taxon>
    </lineage>
</organism>
<keyword evidence="3" id="KW-1185">Reference proteome</keyword>
<dbReference type="OrthoDB" id="419598at2759"/>
<evidence type="ECO:0000313" key="2">
    <source>
        <dbReference type="EMBL" id="TEB36538.1"/>
    </source>
</evidence>